<feature type="transmembrane region" description="Helical" evidence="13">
    <location>
        <begin position="62"/>
        <end position="83"/>
    </location>
</feature>
<dbReference type="PANTHER" id="PTHR19353:SF30">
    <property type="entry name" value="DELTA 8-(E)-SPHINGOLIPID DESATURASE"/>
    <property type="match status" value="1"/>
</dbReference>
<organism evidence="15">
    <name type="scientific">Calcidiscus leptoporus</name>
    <dbReference type="NCBI Taxonomy" id="127549"/>
    <lineage>
        <taxon>Eukaryota</taxon>
        <taxon>Haptista</taxon>
        <taxon>Haptophyta</taxon>
        <taxon>Prymnesiophyceae</taxon>
        <taxon>Coccolithales</taxon>
        <taxon>Calcidiscaceae</taxon>
        <taxon>Calcidiscus</taxon>
    </lineage>
</organism>
<dbReference type="SUPFAM" id="SSF55856">
    <property type="entry name" value="Cytochrome b5-like heme/steroid binding domain"/>
    <property type="match status" value="1"/>
</dbReference>
<evidence type="ECO:0000256" key="13">
    <source>
        <dbReference type="SAM" id="Phobius"/>
    </source>
</evidence>
<dbReference type="PROSITE" id="PS50255">
    <property type="entry name" value="CYTOCHROME_B5_2"/>
    <property type="match status" value="1"/>
</dbReference>
<dbReference type="AlphaFoldDB" id="A0A7S0P5C2"/>
<protein>
    <recommendedName>
        <fullName evidence="14">Cytochrome b5 heme-binding domain-containing protein</fullName>
    </recommendedName>
</protein>
<dbReference type="SMART" id="SM01117">
    <property type="entry name" value="Cyt-b5"/>
    <property type="match status" value="1"/>
</dbReference>
<proteinExistence type="inferred from homology"/>
<dbReference type="PRINTS" id="PR00363">
    <property type="entry name" value="CYTOCHROMEB5"/>
</dbReference>
<comment type="subcellular location">
    <subcellularLocation>
        <location evidence="1">Membrane</location>
        <topology evidence="1">Multi-pass membrane protein</topology>
    </subcellularLocation>
</comment>
<keyword evidence="10" id="KW-0443">Lipid metabolism</keyword>
<dbReference type="InterPro" id="IPR018506">
    <property type="entry name" value="Cyt_B5_heme-BS"/>
</dbReference>
<dbReference type="Pfam" id="PF00173">
    <property type="entry name" value="Cyt-b5"/>
    <property type="match status" value="1"/>
</dbReference>
<evidence type="ECO:0000256" key="3">
    <source>
        <dbReference type="ARBA" id="ARBA00009295"/>
    </source>
</evidence>
<evidence type="ECO:0000256" key="10">
    <source>
        <dbReference type="ARBA" id="ARBA00023098"/>
    </source>
</evidence>
<feature type="transmembrane region" description="Helical" evidence="13">
    <location>
        <begin position="507"/>
        <end position="527"/>
    </location>
</feature>
<evidence type="ECO:0000256" key="5">
    <source>
        <dbReference type="ARBA" id="ARBA00022692"/>
    </source>
</evidence>
<dbReference type="InterPro" id="IPR012171">
    <property type="entry name" value="Fatty_acid_desaturase"/>
</dbReference>
<dbReference type="InterPro" id="IPR005804">
    <property type="entry name" value="FA_desaturase_dom"/>
</dbReference>
<keyword evidence="6" id="KW-0479">Metal-binding</keyword>
<name>A0A7S0P5C2_9EUKA</name>
<keyword evidence="4" id="KW-0349">Heme</keyword>
<dbReference type="Gene3D" id="3.10.120.10">
    <property type="entry name" value="Cytochrome b5-like heme/steroid binding domain"/>
    <property type="match status" value="1"/>
</dbReference>
<feature type="domain" description="Cytochrome b5 heme-binding" evidence="14">
    <location>
        <begin position="200"/>
        <end position="276"/>
    </location>
</feature>
<evidence type="ECO:0000256" key="11">
    <source>
        <dbReference type="ARBA" id="ARBA00023136"/>
    </source>
</evidence>
<keyword evidence="11 13" id="KW-0472">Membrane</keyword>
<comment type="similarity">
    <text evidence="3">Belongs to the fatty acid desaturase type 1 family.</text>
</comment>
<evidence type="ECO:0000256" key="7">
    <source>
        <dbReference type="ARBA" id="ARBA00022989"/>
    </source>
</evidence>
<evidence type="ECO:0000259" key="14">
    <source>
        <dbReference type="PROSITE" id="PS50255"/>
    </source>
</evidence>
<feature type="region of interest" description="Disordered" evidence="12">
    <location>
        <begin position="137"/>
        <end position="167"/>
    </location>
</feature>
<accession>A0A7S0P5C2</accession>
<evidence type="ECO:0000256" key="9">
    <source>
        <dbReference type="ARBA" id="ARBA00023004"/>
    </source>
</evidence>
<keyword evidence="7 13" id="KW-1133">Transmembrane helix</keyword>
<dbReference type="GO" id="GO:0016020">
    <property type="term" value="C:membrane"/>
    <property type="evidence" value="ECO:0007669"/>
    <property type="project" value="UniProtKB-SubCell"/>
</dbReference>
<evidence type="ECO:0000256" key="4">
    <source>
        <dbReference type="ARBA" id="ARBA00022617"/>
    </source>
</evidence>
<dbReference type="GO" id="GO:0046872">
    <property type="term" value="F:metal ion binding"/>
    <property type="evidence" value="ECO:0007669"/>
    <property type="project" value="UniProtKB-KW"/>
</dbReference>
<evidence type="ECO:0000256" key="6">
    <source>
        <dbReference type="ARBA" id="ARBA00022723"/>
    </source>
</evidence>
<dbReference type="EMBL" id="HBER01057245">
    <property type="protein sequence ID" value="CAD8553282.1"/>
    <property type="molecule type" value="Transcribed_RNA"/>
</dbReference>
<dbReference type="GO" id="GO:0016717">
    <property type="term" value="F:oxidoreductase activity, acting on paired donors, with oxidation of a pair of donors resulting in the reduction of molecular oxygen to two molecules of water"/>
    <property type="evidence" value="ECO:0007669"/>
    <property type="project" value="TreeGrafter"/>
</dbReference>
<dbReference type="Pfam" id="PF00487">
    <property type="entry name" value="FA_desaturase"/>
    <property type="match status" value="1"/>
</dbReference>
<dbReference type="PROSITE" id="PS00191">
    <property type="entry name" value="CYTOCHROME_B5_1"/>
    <property type="match status" value="1"/>
</dbReference>
<feature type="transmembrane region" description="Helical" evidence="13">
    <location>
        <begin position="484"/>
        <end position="501"/>
    </location>
</feature>
<sequence length="666" mass="74510">MRKSPVMDSFVRQRIAATATVGRGTFRFWLVLCLAACVAVAARYLGTLNLGRVRLQDEPLHALLLRLGTTVAALALAGQLLFAERLKCKPVALPADPTVTLREDNGVSCLAPVHIGRAKTAEPLILEGTSRAFTNASNPRGLSFMPATPEPEASVDDRGAASDADAPSDPKLIVLEAEAACTRNQAEAAGGAAPPAKRALKQYTLAEVATHCHRDDAWVIIDERVYDVTRFIDKHPGGVGPMVNLAGKDCTDVFANYHAARIYRTMLPAFLIGEMAPGEIVVWPHVADFRRIRQELLRRGLFETDMGFYRKMLAWHALLWLGGLYLSLGLQSCTAHMLGASLIGIFWQQLAGIGHDLGHSGVTHNFYKDHLIGSLLSCMMGLSVGWWKSDHNTHHVVCNAIEHDPNIQLMPVLSITPKCFRKARFWDSYHKKWVGMDDVAHLLVSYQHLFFYPLMALARWNLYVQGLIYLITKPDCTHYRRTELAGICLYFAWVFAVALSMPSWAQAVVWIFVSHGVAGILHVQIVLSHWSMHSYEGRAYTDADDEWYITTMRTTMNVKTPPLLDFMHIGLQFQVEHHLFPRLPRHNLRIAREMVKEVVQKHFPAGSPECKRLFPLGVAYHEPGFFEGNLEMWRVLQDAAYAARSAKKGEHGFWECALWEGMNCAG</sequence>
<dbReference type="InterPro" id="IPR001199">
    <property type="entry name" value="Cyt_B5-like_heme/steroid-bd"/>
</dbReference>
<feature type="transmembrane region" description="Helical" evidence="13">
    <location>
        <begin position="21"/>
        <end position="42"/>
    </location>
</feature>
<dbReference type="PANTHER" id="PTHR19353">
    <property type="entry name" value="FATTY ACID DESATURASE 2"/>
    <property type="match status" value="1"/>
</dbReference>
<keyword evidence="5 13" id="KW-0812">Transmembrane</keyword>
<evidence type="ECO:0000256" key="8">
    <source>
        <dbReference type="ARBA" id="ARBA00023002"/>
    </source>
</evidence>
<gene>
    <name evidence="15" type="ORF">CLEP1334_LOCUS28573</name>
</gene>
<dbReference type="FunFam" id="3.10.120.10:FF:000007">
    <property type="entry name" value="Sulfite oxidase, mitochondrial"/>
    <property type="match status" value="1"/>
</dbReference>
<dbReference type="GO" id="GO:0006629">
    <property type="term" value="P:lipid metabolic process"/>
    <property type="evidence" value="ECO:0007669"/>
    <property type="project" value="UniProtKB-KW"/>
</dbReference>
<evidence type="ECO:0000313" key="15">
    <source>
        <dbReference type="EMBL" id="CAD8553282.1"/>
    </source>
</evidence>
<keyword evidence="8" id="KW-0560">Oxidoreductase</keyword>
<evidence type="ECO:0000256" key="1">
    <source>
        <dbReference type="ARBA" id="ARBA00004141"/>
    </source>
</evidence>
<comment type="pathway">
    <text evidence="2">Lipid metabolism.</text>
</comment>
<dbReference type="GO" id="GO:0020037">
    <property type="term" value="F:heme binding"/>
    <property type="evidence" value="ECO:0007669"/>
    <property type="project" value="InterPro"/>
</dbReference>
<evidence type="ECO:0000256" key="12">
    <source>
        <dbReference type="SAM" id="MobiDB-lite"/>
    </source>
</evidence>
<dbReference type="CDD" id="cd03506">
    <property type="entry name" value="Delta6-FADS-like"/>
    <property type="match status" value="1"/>
</dbReference>
<reference evidence="15" key="1">
    <citation type="submission" date="2021-01" db="EMBL/GenBank/DDBJ databases">
        <authorList>
            <person name="Corre E."/>
            <person name="Pelletier E."/>
            <person name="Niang G."/>
            <person name="Scheremetjew M."/>
            <person name="Finn R."/>
            <person name="Kale V."/>
            <person name="Holt S."/>
            <person name="Cochrane G."/>
            <person name="Meng A."/>
            <person name="Brown T."/>
            <person name="Cohen L."/>
        </authorList>
    </citation>
    <scope>NUCLEOTIDE SEQUENCE</scope>
    <source>
        <strain evidence="15">RCC1130</strain>
    </source>
</reference>
<keyword evidence="9" id="KW-0408">Iron</keyword>
<evidence type="ECO:0000256" key="2">
    <source>
        <dbReference type="ARBA" id="ARBA00005189"/>
    </source>
</evidence>
<feature type="transmembrane region" description="Helical" evidence="13">
    <location>
        <begin position="450"/>
        <end position="472"/>
    </location>
</feature>
<dbReference type="InterPro" id="IPR036400">
    <property type="entry name" value="Cyt_B5-like_heme/steroid_sf"/>
</dbReference>